<dbReference type="InterPro" id="IPR024983">
    <property type="entry name" value="CHAT_dom"/>
</dbReference>
<accession>A0AAV9WXE0</accession>
<dbReference type="Gene3D" id="1.25.40.10">
    <property type="entry name" value="Tetratricopeptide repeat domain"/>
    <property type="match status" value="1"/>
</dbReference>
<evidence type="ECO:0000313" key="3">
    <source>
        <dbReference type="Proteomes" id="UP001365542"/>
    </source>
</evidence>
<dbReference type="Proteomes" id="UP001365542">
    <property type="component" value="Unassembled WGS sequence"/>
</dbReference>
<dbReference type="EMBL" id="JAVHJO010000015">
    <property type="protein sequence ID" value="KAK6527711.1"/>
    <property type="molecule type" value="Genomic_DNA"/>
</dbReference>
<name>A0AAV9WXE0_9PEZI</name>
<feature type="domain" description="CHAT" evidence="1">
    <location>
        <begin position="1200"/>
        <end position="1509"/>
    </location>
</feature>
<reference evidence="2 3" key="1">
    <citation type="submission" date="2019-10" db="EMBL/GenBank/DDBJ databases">
        <authorList>
            <person name="Palmer J.M."/>
        </authorList>
    </citation>
    <scope>NUCLEOTIDE SEQUENCE [LARGE SCALE GENOMIC DNA]</scope>
    <source>
        <strain evidence="2 3">TWF694</strain>
    </source>
</reference>
<evidence type="ECO:0000259" key="1">
    <source>
        <dbReference type="Pfam" id="PF12770"/>
    </source>
</evidence>
<comment type="caution">
    <text evidence="2">The sequence shown here is derived from an EMBL/GenBank/DDBJ whole genome shotgun (WGS) entry which is preliminary data.</text>
</comment>
<evidence type="ECO:0000313" key="2">
    <source>
        <dbReference type="EMBL" id="KAK6527711.1"/>
    </source>
</evidence>
<dbReference type="SUPFAM" id="SSF48452">
    <property type="entry name" value="TPR-like"/>
    <property type="match status" value="1"/>
</dbReference>
<organism evidence="2 3">
    <name type="scientific">Orbilia ellipsospora</name>
    <dbReference type="NCBI Taxonomy" id="2528407"/>
    <lineage>
        <taxon>Eukaryota</taxon>
        <taxon>Fungi</taxon>
        <taxon>Dikarya</taxon>
        <taxon>Ascomycota</taxon>
        <taxon>Pezizomycotina</taxon>
        <taxon>Orbiliomycetes</taxon>
        <taxon>Orbiliales</taxon>
        <taxon>Orbiliaceae</taxon>
        <taxon>Orbilia</taxon>
    </lineage>
</organism>
<protein>
    <recommendedName>
        <fullName evidence="1">CHAT domain-containing protein</fullName>
    </recommendedName>
</protein>
<keyword evidence="3" id="KW-1185">Reference proteome</keyword>
<dbReference type="Pfam" id="PF12770">
    <property type="entry name" value="CHAT"/>
    <property type="match status" value="1"/>
</dbReference>
<proteinExistence type="predicted"/>
<gene>
    <name evidence="2" type="ORF">TWF694_004691</name>
</gene>
<dbReference type="InterPro" id="IPR011990">
    <property type="entry name" value="TPR-like_helical_dom_sf"/>
</dbReference>
<sequence length="1510" mass="170388">MTNLTSLPPEILSQIISYKYDDNGTKLNLYKCCKTYYFHSLRDRRVRLSSATIKWFQSGGWLEPTQQIIRYIYLSLEENLDEIYLQITALQLFPNIHTLTLYADMCAEEFDTIFLSVFANIQTYPFYEHLRCLGIYSDTILNKLYTPDLTQLPSLSLQAQNFFQHKNLVLKEDAKRIAAESIRYPSNLDRLSISWKAIEPRDYFDNIYCLPISTSNVKELNIGDWIPSWKESERNETVGGQDIIGYPNVRVLRFEREMTPYALRGATIKNIRKWFPNLTGLHFEYNSLAVGAGNGHYNLELLGKMANLETIQLPWPYKHQSSLSIPELEQMVHIWIKGGLVMLNSVSFSGDLERNPKTRELSLNITIAGMDSSSNYEEVISALRDLEDVELYYLADMYEKLDKDDEIQFYIYVCFYIFKNTKSQGYLRKATIRAQKWIEGLEIGDPDRIRRLRLMDTMAAFWGFGEPSKRETAQPVSGALFMNANDWSSYQRLYNEVVQLARQAENLAVEFESTGCLDSLSKSISSQEQIVDIMKDDASPGTLSTLGTMLKTKFCRTGSLRDIDRAIEVTERAANTTTHDDDNQAIYLSDLGRLHHLRYIQTRSLSGLVRAIEICEVAVVVKPLIKCFERLTAALCAYTEHTHSTKHLNRAIDVSNTILDLAPEDHPDRLKFLSDLGSQLSARHRLTGSIDDLRHGIEIMDNVLSRVPPGSEIEPCYLDYLAVLLWSRFKQTRALYDLSRAIEAAETAVNLSPPGDRLGFRLNTLGGMLATLYEHTSDINHLDGALRAAGRAVEATLNDDHYRLCYTYNLGNFLARRFQNHGGVGGSDGSGGLDEIIELVTPLLDCMPLSHTYRHPYLSSLGIWHMIRFQKAEKLGNIGSIEDLNRSVDLMYEATRGIPKDQCESGQYYSNLGNVLELRYERTGRTNSEDLSRALDAFTQTWKCGTEAPSSRIRSALRAANILALQRNLEGASALLEEAIELLPTASPQSLQHRDKQLVISESSGLASTAAAIFLDAGKSTYSALRVLELGRDVVTGQLTEIRGGGYLSNLLERHPALANEFISLRDGLDSPIETAVLSPLTRPDGEFPPGLEPWPLASGILVESQIRQRNFAEQRLHELISEIRSKPGFDNFLVPPTEDEIKAAANPNPIVVINLSKYRCDAFIIERDQIRLLKLPKLVLKDVKTQVRNLKNSRCDSSTLEWLWDSVCGPCLDALGFTETPTDENSWQRVWWIPTGLLSQLPLHAAGYHGQSSNNVLDRVMSSYGSSLKALMYVQRIPISNLTSTDNAIVVAMQDTPGLVSGELQWVKAEIEVVEDLSASLNLRTVKPAPKKADILEHLKEGCRTFHFAGHGSIPWGDPSRSLLLLEDWKTDPLTVDSLRYCNFQSNPPFLAYLSACSTGTNVSSALADEGIHLINGFQLAGFRHVIGTLWEVSDRYCVDMAKAFYENIRDEGMTDVAVCRSLHRAMRKFRDEQMEMDWGTRNATVVSNGIDDMPLKNFYWAPYVHFGV</sequence>